<dbReference type="Proteomes" id="UP000887579">
    <property type="component" value="Unplaced"/>
</dbReference>
<proteinExistence type="predicted"/>
<sequence length="167" mass="19167">MTMPSFNSLSKQRICNPILPYITSIPGGIFVGKTITIRGIIFDKEPYQFCIDLCCGRSVQGENLDNKALHFNPRFIKKKGFFGKAENVLVLNSMIDNEWGRETRFGNYFQLNSPFTIQILVLEHYFSISLNEKHLLNYVHRLPYIEIDALFINGAAKIDVIELDISM</sequence>
<reference evidence="2" key="1">
    <citation type="submission" date="2022-11" db="UniProtKB">
        <authorList>
            <consortium name="WormBaseParasite"/>
        </authorList>
    </citation>
    <scope>IDENTIFICATION</scope>
</reference>
<dbReference type="WBParaSite" id="ES5_v2.g14286.t1">
    <property type="protein sequence ID" value="ES5_v2.g14286.t1"/>
    <property type="gene ID" value="ES5_v2.g14286"/>
</dbReference>
<evidence type="ECO:0000313" key="2">
    <source>
        <dbReference type="WBParaSite" id="ES5_v2.g14286.t1"/>
    </source>
</evidence>
<evidence type="ECO:0000313" key="1">
    <source>
        <dbReference type="Proteomes" id="UP000887579"/>
    </source>
</evidence>
<protein>
    <submittedName>
        <fullName evidence="2">Galectin</fullName>
    </submittedName>
</protein>
<name>A0AC34FAN2_9BILA</name>
<organism evidence="1 2">
    <name type="scientific">Panagrolaimus sp. ES5</name>
    <dbReference type="NCBI Taxonomy" id="591445"/>
    <lineage>
        <taxon>Eukaryota</taxon>
        <taxon>Metazoa</taxon>
        <taxon>Ecdysozoa</taxon>
        <taxon>Nematoda</taxon>
        <taxon>Chromadorea</taxon>
        <taxon>Rhabditida</taxon>
        <taxon>Tylenchina</taxon>
        <taxon>Panagrolaimomorpha</taxon>
        <taxon>Panagrolaimoidea</taxon>
        <taxon>Panagrolaimidae</taxon>
        <taxon>Panagrolaimus</taxon>
    </lineage>
</organism>
<accession>A0AC34FAN2</accession>